<comment type="caution">
    <text evidence="8">The sequence shown here is derived from an EMBL/GenBank/DDBJ whole genome shotgun (WGS) entry which is preliminary data.</text>
</comment>
<evidence type="ECO:0000313" key="9">
    <source>
        <dbReference type="Proteomes" id="UP001174677"/>
    </source>
</evidence>
<keyword evidence="6" id="KW-0812">Transmembrane</keyword>
<organism evidence="8 9">
    <name type="scientific">Hevea brasiliensis</name>
    <name type="common">Para rubber tree</name>
    <name type="synonym">Siphonia brasiliensis</name>
    <dbReference type="NCBI Taxonomy" id="3981"/>
    <lineage>
        <taxon>Eukaryota</taxon>
        <taxon>Viridiplantae</taxon>
        <taxon>Streptophyta</taxon>
        <taxon>Embryophyta</taxon>
        <taxon>Tracheophyta</taxon>
        <taxon>Spermatophyta</taxon>
        <taxon>Magnoliopsida</taxon>
        <taxon>eudicotyledons</taxon>
        <taxon>Gunneridae</taxon>
        <taxon>Pentapetalae</taxon>
        <taxon>rosids</taxon>
        <taxon>fabids</taxon>
        <taxon>Malpighiales</taxon>
        <taxon>Euphorbiaceae</taxon>
        <taxon>Crotonoideae</taxon>
        <taxon>Micrandreae</taxon>
        <taxon>Hevea</taxon>
    </lineage>
</organism>
<comment type="subcellular location">
    <subcellularLocation>
        <location evidence="1">Golgi apparatus membrane</location>
        <topology evidence="1">Single-pass type II membrane protein</topology>
    </subcellularLocation>
</comment>
<evidence type="ECO:0000313" key="8">
    <source>
        <dbReference type="EMBL" id="KAJ9139959.1"/>
    </source>
</evidence>
<keyword evidence="5" id="KW-0333">Golgi apparatus</keyword>
<evidence type="ECO:0000256" key="1">
    <source>
        <dbReference type="ARBA" id="ARBA00004323"/>
    </source>
</evidence>
<dbReference type="Pfam" id="PF03016">
    <property type="entry name" value="Exostosin_GT47"/>
    <property type="match status" value="1"/>
</dbReference>
<comment type="similarity">
    <text evidence="2">Belongs to the glycosyltransferase 47 family.</text>
</comment>
<accession>A0ABQ9KHV0</accession>
<keyword evidence="6" id="KW-0472">Membrane</keyword>
<keyword evidence="6" id="KW-1133">Transmembrane helix</keyword>
<evidence type="ECO:0000256" key="6">
    <source>
        <dbReference type="SAM" id="Phobius"/>
    </source>
</evidence>
<keyword evidence="3" id="KW-0328">Glycosyltransferase</keyword>
<dbReference type="PANTHER" id="PTHR11062:SF214">
    <property type="entry name" value="XYLOGLUCAN GALACTOSYLTRANSFERASE XLT2"/>
    <property type="match status" value="1"/>
</dbReference>
<dbReference type="EMBL" id="JARPOI010000017">
    <property type="protein sequence ID" value="KAJ9139959.1"/>
    <property type="molecule type" value="Genomic_DNA"/>
</dbReference>
<reference evidence="8" key="1">
    <citation type="journal article" date="2023" name="Plant Biotechnol. J.">
        <title>Chromosome-level wild Hevea brasiliensis genome provides new tools for genomic-assisted breeding and valuable loci to elevate rubber yield.</title>
        <authorList>
            <person name="Cheng H."/>
            <person name="Song X."/>
            <person name="Hu Y."/>
            <person name="Wu T."/>
            <person name="Yang Q."/>
            <person name="An Z."/>
            <person name="Feng S."/>
            <person name="Deng Z."/>
            <person name="Wu W."/>
            <person name="Zeng X."/>
            <person name="Tu M."/>
            <person name="Wang X."/>
            <person name="Huang H."/>
        </authorList>
    </citation>
    <scope>NUCLEOTIDE SEQUENCE</scope>
    <source>
        <strain evidence="8">MT/VB/25A 57/8</strain>
    </source>
</reference>
<evidence type="ECO:0000256" key="2">
    <source>
        <dbReference type="ARBA" id="ARBA00010271"/>
    </source>
</evidence>
<evidence type="ECO:0000259" key="7">
    <source>
        <dbReference type="Pfam" id="PF03016"/>
    </source>
</evidence>
<proteinExistence type="inferred from homology"/>
<feature type="domain" description="Exostosin GT47" evidence="7">
    <location>
        <begin position="60"/>
        <end position="340"/>
    </location>
</feature>
<keyword evidence="9" id="KW-1185">Reference proteome</keyword>
<evidence type="ECO:0000256" key="5">
    <source>
        <dbReference type="ARBA" id="ARBA00023034"/>
    </source>
</evidence>
<evidence type="ECO:0000256" key="4">
    <source>
        <dbReference type="ARBA" id="ARBA00022968"/>
    </source>
</evidence>
<dbReference type="InterPro" id="IPR040911">
    <property type="entry name" value="Exostosin_GT47"/>
</dbReference>
<sequence length="449" mass="52009">MEKSECLVLRNSVNCCITAHLIIITALPFLYLYLILTSCASFPFSLSSRGPRFSIKNDPCPSGEVYVYHLPPMFNQDLLRNCPSLNPWNSRCQAITNGGLGQRATQQLARVLPEHLAQAWHRTDQFMLEVIFHNRVLNHQCRILEPESATAIGKYLWTNYAAQKRDRDCAMLLRWITDQFYWKRSNGRDHFISLGRITWDFRLWEEKEWGSAFLNMPAMQNVTRLLIERNPWDHLDIGVPCPTGFHPKSDADVFLWQNYVSMHNRTTLFSFVGAPRGAVRNDFRGLLLSQCRRESGFCRVVDCPRTRCINGNSAILEAFLDSDFCLQPRGDSYTMTTAYDQYERFLPGKPESYSVFVDHNEVKNNGTCIRRVLENYSREEVKKMKDKVIDYIPKIVYAEKGLQSVKDAFDVALDGVLRRFKAQLQKTKVYSVIFSIVLHFQCLYYNDGP</sequence>
<protein>
    <recommendedName>
        <fullName evidence="7">Exostosin GT47 domain-containing protein</fullName>
    </recommendedName>
</protein>
<name>A0ABQ9KHV0_HEVBR</name>
<keyword evidence="3" id="KW-0808">Transferase</keyword>
<gene>
    <name evidence="8" type="ORF">P3X46_030650</name>
</gene>
<evidence type="ECO:0000256" key="3">
    <source>
        <dbReference type="ARBA" id="ARBA00022676"/>
    </source>
</evidence>
<dbReference type="PANTHER" id="PTHR11062">
    <property type="entry name" value="EXOSTOSIN HEPARAN SULFATE GLYCOSYLTRANSFERASE -RELATED"/>
    <property type="match status" value="1"/>
</dbReference>
<feature type="transmembrane region" description="Helical" evidence="6">
    <location>
        <begin position="20"/>
        <end position="46"/>
    </location>
</feature>
<dbReference type="InterPro" id="IPR004263">
    <property type="entry name" value="Exostosin"/>
</dbReference>
<dbReference type="Proteomes" id="UP001174677">
    <property type="component" value="Chromosome 17"/>
</dbReference>
<keyword evidence="4" id="KW-0735">Signal-anchor</keyword>